<dbReference type="OrthoDB" id="5939037at2759"/>
<organism evidence="1 2">
    <name type="scientific">Trichinella papuae</name>
    <dbReference type="NCBI Taxonomy" id="268474"/>
    <lineage>
        <taxon>Eukaryota</taxon>
        <taxon>Metazoa</taxon>
        <taxon>Ecdysozoa</taxon>
        <taxon>Nematoda</taxon>
        <taxon>Enoplea</taxon>
        <taxon>Dorylaimia</taxon>
        <taxon>Trichinellida</taxon>
        <taxon>Trichinellidae</taxon>
        <taxon>Trichinella</taxon>
    </lineage>
</organism>
<accession>A0A0V1MF28</accession>
<protein>
    <submittedName>
        <fullName evidence="1">Uncharacterized protein</fullName>
    </submittedName>
</protein>
<sequence length="71" mass="7726">MSCFCDLIDLCEKLPGDYFKPMNPQASKGWIYIAAASLTTDVADDKGIYALGLSIAGVNADSDFSIHYIEM</sequence>
<gene>
    <name evidence="1" type="ORF">T10_5202</name>
</gene>
<comment type="caution">
    <text evidence="1">The sequence shown here is derived from an EMBL/GenBank/DDBJ whole genome shotgun (WGS) entry which is preliminary data.</text>
</comment>
<evidence type="ECO:0000313" key="1">
    <source>
        <dbReference type="EMBL" id="KRZ70245.1"/>
    </source>
</evidence>
<dbReference type="EMBL" id="JYDO01000117">
    <property type="protein sequence ID" value="KRZ70245.1"/>
    <property type="molecule type" value="Genomic_DNA"/>
</dbReference>
<evidence type="ECO:0000313" key="2">
    <source>
        <dbReference type="Proteomes" id="UP000054843"/>
    </source>
</evidence>
<dbReference type="Proteomes" id="UP000054843">
    <property type="component" value="Unassembled WGS sequence"/>
</dbReference>
<proteinExistence type="predicted"/>
<dbReference type="AlphaFoldDB" id="A0A0V1MF28"/>
<name>A0A0V1MF28_9BILA</name>
<reference evidence="1 2" key="1">
    <citation type="submission" date="2015-01" db="EMBL/GenBank/DDBJ databases">
        <title>Evolution of Trichinella species and genotypes.</title>
        <authorList>
            <person name="Korhonen P.K."/>
            <person name="Edoardo P."/>
            <person name="Giuseppe L.R."/>
            <person name="Gasser R.B."/>
        </authorList>
    </citation>
    <scope>NUCLEOTIDE SEQUENCE [LARGE SCALE GENOMIC DNA]</scope>
    <source>
        <strain evidence="1">ISS1980</strain>
    </source>
</reference>
<keyword evidence="2" id="KW-1185">Reference proteome</keyword>